<dbReference type="InterPro" id="IPR028082">
    <property type="entry name" value="Peripla_BP_I"/>
</dbReference>
<name>A0A5C6ZK40_9FLAO</name>
<dbReference type="CDD" id="cd00118">
    <property type="entry name" value="LysM"/>
    <property type="match status" value="3"/>
</dbReference>
<dbReference type="CDD" id="cd06268">
    <property type="entry name" value="PBP1_ABC_transporter_LIVBP-like"/>
    <property type="match status" value="1"/>
</dbReference>
<evidence type="ECO:0000259" key="1">
    <source>
        <dbReference type="PROSITE" id="PS51782"/>
    </source>
</evidence>
<reference evidence="2 3" key="1">
    <citation type="submission" date="2019-08" db="EMBL/GenBank/DDBJ databases">
        <title>Genomes of Subsaximicrobium wynnwilliamsii strains.</title>
        <authorList>
            <person name="Bowman J.P."/>
        </authorList>
    </citation>
    <scope>NUCLEOTIDE SEQUENCE [LARGE SCALE GENOMIC DNA]</scope>
    <source>
        <strain evidence="2 3">2-80-2</strain>
    </source>
</reference>
<dbReference type="SUPFAM" id="SSF53822">
    <property type="entry name" value="Periplasmic binding protein-like I"/>
    <property type="match status" value="1"/>
</dbReference>
<accession>A0A5C6ZK40</accession>
<dbReference type="Gene3D" id="3.40.50.2300">
    <property type="match status" value="2"/>
</dbReference>
<dbReference type="PANTHER" id="PTHR33734">
    <property type="entry name" value="LYSM DOMAIN-CONTAINING GPI-ANCHORED PROTEIN 2"/>
    <property type="match status" value="1"/>
</dbReference>
<dbReference type="EMBL" id="VORO01000003">
    <property type="protein sequence ID" value="TXD90574.1"/>
    <property type="molecule type" value="Genomic_DNA"/>
</dbReference>
<dbReference type="InterPro" id="IPR036779">
    <property type="entry name" value="LysM_dom_sf"/>
</dbReference>
<dbReference type="AlphaFoldDB" id="A0A5C6ZK40"/>
<dbReference type="OrthoDB" id="2149800at2"/>
<proteinExistence type="predicted"/>
<dbReference type="Gene3D" id="3.10.350.10">
    <property type="entry name" value="LysM domain"/>
    <property type="match status" value="3"/>
</dbReference>
<dbReference type="PROSITE" id="PS51782">
    <property type="entry name" value="LYSM"/>
    <property type="match status" value="3"/>
</dbReference>
<feature type="domain" description="LysM" evidence="1">
    <location>
        <begin position="85"/>
        <end position="129"/>
    </location>
</feature>
<evidence type="ECO:0000313" key="3">
    <source>
        <dbReference type="Proteomes" id="UP000321578"/>
    </source>
</evidence>
<dbReference type="SUPFAM" id="SSF54106">
    <property type="entry name" value="LysM domain"/>
    <property type="match status" value="3"/>
</dbReference>
<gene>
    <name evidence="2" type="ORF">ESY86_04190</name>
</gene>
<dbReference type="InterPro" id="IPR018392">
    <property type="entry name" value="LysM"/>
</dbReference>
<dbReference type="RefSeq" id="WP_147085320.1">
    <property type="nucleotide sequence ID" value="NZ_VORM01000002.1"/>
</dbReference>
<dbReference type="Proteomes" id="UP000321578">
    <property type="component" value="Unassembled WGS sequence"/>
</dbReference>
<feature type="domain" description="LysM" evidence="1">
    <location>
        <begin position="22"/>
        <end position="65"/>
    </location>
</feature>
<dbReference type="SMART" id="SM00257">
    <property type="entry name" value="LysM"/>
    <property type="match status" value="4"/>
</dbReference>
<protein>
    <submittedName>
        <fullName evidence="2">LysM peptidoglycan-binding domain-containing protein</fullName>
    </submittedName>
</protein>
<evidence type="ECO:0000313" key="2">
    <source>
        <dbReference type="EMBL" id="TXD90574.1"/>
    </source>
</evidence>
<feature type="domain" description="LysM" evidence="1">
    <location>
        <begin position="147"/>
        <end position="190"/>
    </location>
</feature>
<sequence length="635" mass="72366">MKKLIIIITLFFSVVAIGQNYKTHMVTNGETIESIAKKYKVSTNELYALNPDAKTNFNQDMILIIPDGNADAGEVKETRAFVDYKKHRVKRKETLYGIAKEYGISVDDIKKHNTRLYAENLQKGDKIQIPRFKTVTTQEVKVNNTIRKYKVQPKEGVWRVAYKFNISVAQLESLNPDMGLILQPGQELNVPNIDNKDEKRFEEDYNYYTVLKSEGYMALNRKLGVTQEELEAINPELKEDGLKLGMIIKVPKTSKTTLVVEDIVNTNLSSKLTNFKEKKIAVMLPFRTAKLNLDAIDETKKKIRTDALLSASLDFHAGVLMALDSAKQLGISTHLKVFDTQNLSTEVAKILRDNDFSDYDAIIGPMLSENLNQVASELRKDNIPVLSPLTMPINLFDNVYQTIPSSELLVQTMINFVKSDTQPKHVVIISDSKNKVISDKLKGEFPSAKQVFSRNDKEGKEAYYINQNDLVNVFRTGRNIVFLETMNEGFASNVISMVNGMSTSSTQIILMTTDRNKAFDGREISNYHLSNLKFHYPSPNKTTDISSTINPFVRDYRRIYNVSPNKYAVRGFDLTFDLLLRLASADDLYQASSEDIETEYFENKFRYAKKMYGGYYNEAVYIVKYEDLTIVEAKL</sequence>
<keyword evidence="3" id="KW-1185">Reference proteome</keyword>
<dbReference type="PANTHER" id="PTHR33734:SF22">
    <property type="entry name" value="MEMBRANE-BOUND LYTIC MUREIN TRANSGLYCOSYLASE D"/>
    <property type="match status" value="1"/>
</dbReference>
<organism evidence="2 3">
    <name type="scientific">Subsaximicrobium wynnwilliamsii</name>
    <dbReference type="NCBI Taxonomy" id="291179"/>
    <lineage>
        <taxon>Bacteria</taxon>
        <taxon>Pseudomonadati</taxon>
        <taxon>Bacteroidota</taxon>
        <taxon>Flavobacteriia</taxon>
        <taxon>Flavobacteriales</taxon>
        <taxon>Flavobacteriaceae</taxon>
        <taxon>Subsaximicrobium</taxon>
    </lineage>
</organism>
<comment type="caution">
    <text evidence="2">The sequence shown here is derived from an EMBL/GenBank/DDBJ whole genome shotgun (WGS) entry which is preliminary data.</text>
</comment>
<dbReference type="Pfam" id="PF01476">
    <property type="entry name" value="LysM"/>
    <property type="match status" value="4"/>
</dbReference>
<dbReference type="GO" id="GO:0008932">
    <property type="term" value="F:lytic endotransglycosylase activity"/>
    <property type="evidence" value="ECO:0007669"/>
    <property type="project" value="TreeGrafter"/>
</dbReference>